<dbReference type="PANTHER" id="PTHR43826">
    <property type="entry name" value="GLUCOSE-6-PHOSPHATE EXCHANGER SLC37A4"/>
    <property type="match status" value="1"/>
</dbReference>
<dbReference type="GO" id="GO:0005789">
    <property type="term" value="C:endoplasmic reticulum membrane"/>
    <property type="evidence" value="ECO:0007669"/>
    <property type="project" value="TreeGrafter"/>
</dbReference>
<keyword evidence="5 6" id="KW-0472">Membrane</keyword>
<evidence type="ECO:0000256" key="3">
    <source>
        <dbReference type="ARBA" id="ARBA00022692"/>
    </source>
</evidence>
<feature type="transmembrane region" description="Helical" evidence="6">
    <location>
        <begin position="263"/>
        <end position="286"/>
    </location>
</feature>
<feature type="transmembrane region" description="Helical" evidence="6">
    <location>
        <begin position="306"/>
        <end position="324"/>
    </location>
</feature>
<evidence type="ECO:0000259" key="7">
    <source>
        <dbReference type="PROSITE" id="PS50850"/>
    </source>
</evidence>
<dbReference type="EMBL" id="CASHTH010003578">
    <property type="protein sequence ID" value="CAI8046638.1"/>
    <property type="molecule type" value="Genomic_DNA"/>
</dbReference>
<evidence type="ECO:0000256" key="4">
    <source>
        <dbReference type="ARBA" id="ARBA00022989"/>
    </source>
</evidence>
<dbReference type="Proteomes" id="UP001174909">
    <property type="component" value="Unassembled WGS sequence"/>
</dbReference>
<evidence type="ECO:0000256" key="1">
    <source>
        <dbReference type="ARBA" id="ARBA00004127"/>
    </source>
</evidence>
<comment type="similarity">
    <text evidence="2">Belongs to the major facilitator superfamily. Organophosphate:Pi antiporter (OPA) (TC 2.A.1.4) family.</text>
</comment>
<sequence>MDRFLRWRWSLYISLFLGWCCYYLCRKSFPSSTPNLIAEAGLTKDDLGVISSSFAVSYGFSKFFNALLSDHVSPRKMFSVGLVLSGIGCLLFPGSVSSIPISAALWFAEGMIQGLGWAPCAKLLKVWYPPSQMGMWWSILSSAGNVAAGTSPLLFTYLSSVFSWRVGFYIIGTITVTLGLVVVLTIKDSPSELGVELTFENSESEDSNKHKHETSPMLRWYSVMLYKDLWVVSVGYAVLSAVKTSVADWSLLYFMQVAGKPQAVAAACIGTMQFGAIVGLLCTGYVSDRVMTQRTMATKCPRAPVLLAISLLMTLCLGLFATTVDQHSSELWLSVLMFSLGFLTDGGVSMIGLISMEVVPTQISGSAHGLACALAQVGGFSAGWPFAHVVEIFSWNTALHSLTVISGGLVGVAIYLLLLMLSGLTPAKTD</sequence>
<feature type="transmembrane region" description="Helical" evidence="6">
    <location>
        <begin position="49"/>
        <end position="68"/>
    </location>
</feature>
<dbReference type="GO" id="GO:0035435">
    <property type="term" value="P:phosphate ion transmembrane transport"/>
    <property type="evidence" value="ECO:0007669"/>
    <property type="project" value="TreeGrafter"/>
</dbReference>
<gene>
    <name evidence="8" type="ORF">GBAR_LOCUS25795</name>
</gene>
<keyword evidence="4 6" id="KW-1133">Transmembrane helix</keyword>
<accession>A0AA35TFG2</accession>
<evidence type="ECO:0000256" key="5">
    <source>
        <dbReference type="ARBA" id="ARBA00023136"/>
    </source>
</evidence>
<organism evidence="8 9">
    <name type="scientific">Geodia barretti</name>
    <name type="common">Barrett's horny sponge</name>
    <dbReference type="NCBI Taxonomy" id="519541"/>
    <lineage>
        <taxon>Eukaryota</taxon>
        <taxon>Metazoa</taxon>
        <taxon>Porifera</taxon>
        <taxon>Demospongiae</taxon>
        <taxon>Heteroscleromorpha</taxon>
        <taxon>Tetractinellida</taxon>
        <taxon>Astrophorina</taxon>
        <taxon>Geodiidae</taxon>
        <taxon>Geodia</taxon>
    </lineage>
</organism>
<dbReference type="InterPro" id="IPR000849">
    <property type="entry name" value="Sugar_P_transporter"/>
</dbReference>
<keyword evidence="9" id="KW-1185">Reference proteome</keyword>
<feature type="transmembrane region" description="Helical" evidence="6">
    <location>
        <begin position="399"/>
        <end position="421"/>
    </location>
</feature>
<feature type="transmembrane region" description="Helical" evidence="6">
    <location>
        <begin position="80"/>
        <end position="107"/>
    </location>
</feature>
<evidence type="ECO:0000313" key="8">
    <source>
        <dbReference type="EMBL" id="CAI8046638.1"/>
    </source>
</evidence>
<protein>
    <submittedName>
        <fullName evidence="8">Glucose-6-phosphate exchanger SLC37A4</fullName>
    </submittedName>
</protein>
<proteinExistence type="inferred from homology"/>
<name>A0AA35TFG2_GEOBA</name>
<dbReference type="InterPro" id="IPR011701">
    <property type="entry name" value="MFS"/>
</dbReference>
<comment type="caution">
    <text evidence="8">The sequence shown here is derived from an EMBL/GenBank/DDBJ whole genome shotgun (WGS) entry which is preliminary data.</text>
</comment>
<keyword evidence="3 6" id="KW-0812">Transmembrane</keyword>
<dbReference type="InterPro" id="IPR020846">
    <property type="entry name" value="MFS_dom"/>
</dbReference>
<feature type="transmembrane region" description="Helical" evidence="6">
    <location>
        <begin position="135"/>
        <end position="159"/>
    </location>
</feature>
<dbReference type="InterPro" id="IPR036259">
    <property type="entry name" value="MFS_trans_sf"/>
</dbReference>
<reference evidence="8" key="1">
    <citation type="submission" date="2023-03" db="EMBL/GenBank/DDBJ databases">
        <authorList>
            <person name="Steffen K."/>
            <person name="Cardenas P."/>
        </authorList>
    </citation>
    <scope>NUCLEOTIDE SEQUENCE</scope>
</reference>
<dbReference type="PROSITE" id="PS50850">
    <property type="entry name" value="MFS"/>
    <property type="match status" value="1"/>
</dbReference>
<dbReference type="GO" id="GO:0061513">
    <property type="term" value="F:glucose 6-phosphate:phosphate antiporter activity"/>
    <property type="evidence" value="ECO:0007669"/>
    <property type="project" value="TreeGrafter"/>
</dbReference>
<evidence type="ECO:0000256" key="6">
    <source>
        <dbReference type="SAM" id="Phobius"/>
    </source>
</evidence>
<feature type="domain" description="Major facilitator superfamily (MFS) profile" evidence="7">
    <location>
        <begin position="1"/>
        <end position="425"/>
    </location>
</feature>
<dbReference type="PANTHER" id="PTHR43826:SF3">
    <property type="entry name" value="GLUCOSE-6-PHOSPHATE EXCHANGER SLC37A4"/>
    <property type="match status" value="1"/>
</dbReference>
<dbReference type="Gene3D" id="1.20.1250.20">
    <property type="entry name" value="MFS general substrate transporter like domains"/>
    <property type="match status" value="2"/>
</dbReference>
<evidence type="ECO:0000313" key="9">
    <source>
        <dbReference type="Proteomes" id="UP001174909"/>
    </source>
</evidence>
<dbReference type="Pfam" id="PF07690">
    <property type="entry name" value="MFS_1"/>
    <property type="match status" value="1"/>
</dbReference>
<dbReference type="SUPFAM" id="SSF103473">
    <property type="entry name" value="MFS general substrate transporter"/>
    <property type="match status" value="1"/>
</dbReference>
<dbReference type="AlphaFoldDB" id="A0AA35TFG2"/>
<comment type="subcellular location">
    <subcellularLocation>
        <location evidence="1">Endomembrane system</location>
        <topology evidence="1">Multi-pass membrane protein</topology>
    </subcellularLocation>
</comment>
<feature type="transmembrane region" description="Helical" evidence="6">
    <location>
        <begin position="166"/>
        <end position="186"/>
    </location>
</feature>
<feature type="transmembrane region" description="Helical" evidence="6">
    <location>
        <begin position="331"/>
        <end position="354"/>
    </location>
</feature>
<evidence type="ECO:0000256" key="2">
    <source>
        <dbReference type="ARBA" id="ARBA00009598"/>
    </source>
</evidence>
<dbReference type="InterPro" id="IPR051337">
    <property type="entry name" value="OPA_Antiporter"/>
</dbReference>
<feature type="transmembrane region" description="Helical" evidence="6">
    <location>
        <begin position="9"/>
        <end position="29"/>
    </location>
</feature>
<feature type="transmembrane region" description="Helical" evidence="6">
    <location>
        <begin position="366"/>
        <end position="387"/>
    </location>
</feature>
<dbReference type="PIRSF" id="PIRSF002808">
    <property type="entry name" value="Hexose_phosphate_transp"/>
    <property type="match status" value="1"/>
</dbReference>